<evidence type="ECO:0000313" key="2">
    <source>
        <dbReference type="Proteomes" id="UP001249851"/>
    </source>
</evidence>
<organism evidence="1 2">
    <name type="scientific">Acropora cervicornis</name>
    <name type="common">Staghorn coral</name>
    <dbReference type="NCBI Taxonomy" id="6130"/>
    <lineage>
        <taxon>Eukaryota</taxon>
        <taxon>Metazoa</taxon>
        <taxon>Cnidaria</taxon>
        <taxon>Anthozoa</taxon>
        <taxon>Hexacorallia</taxon>
        <taxon>Scleractinia</taxon>
        <taxon>Astrocoeniina</taxon>
        <taxon>Acroporidae</taxon>
        <taxon>Acropora</taxon>
    </lineage>
</organism>
<accession>A0AAD9QXL4</accession>
<protein>
    <submittedName>
        <fullName evidence="1">Uncharacterized protein</fullName>
    </submittedName>
</protein>
<reference evidence="1" key="2">
    <citation type="journal article" date="2023" name="Science">
        <title>Genomic signatures of disease resistance in endangered staghorn corals.</title>
        <authorList>
            <person name="Vollmer S.V."/>
            <person name="Selwyn J.D."/>
            <person name="Despard B.A."/>
            <person name="Roesel C.L."/>
        </authorList>
    </citation>
    <scope>NUCLEOTIDE SEQUENCE</scope>
    <source>
        <strain evidence="1">K2</strain>
    </source>
</reference>
<dbReference type="AlphaFoldDB" id="A0AAD9QXL4"/>
<keyword evidence="2" id="KW-1185">Reference proteome</keyword>
<evidence type="ECO:0000313" key="1">
    <source>
        <dbReference type="EMBL" id="KAK2569274.1"/>
    </source>
</evidence>
<gene>
    <name evidence="1" type="ORF">P5673_006184</name>
</gene>
<dbReference type="Proteomes" id="UP001249851">
    <property type="component" value="Unassembled WGS sequence"/>
</dbReference>
<reference evidence="1" key="1">
    <citation type="journal article" date="2023" name="G3 (Bethesda)">
        <title>Whole genome assembly and annotation of the endangered Caribbean coral Acropora cervicornis.</title>
        <authorList>
            <person name="Selwyn J.D."/>
            <person name="Vollmer S.V."/>
        </authorList>
    </citation>
    <scope>NUCLEOTIDE SEQUENCE</scope>
    <source>
        <strain evidence="1">K2</strain>
    </source>
</reference>
<proteinExistence type="predicted"/>
<sequence>MSNDARSQARNGQELYFYQRGRPRAIATRLRVPHSMRPGSILRIFYLSFRNIDKHLSGRESQVTFLYVMADSSLGRLLSFSVLIDMSSSEESLVDPLTLSTLPLSLPDSEFESVDGRTLFCLSGTIVT</sequence>
<dbReference type="EMBL" id="JARQWQ010000010">
    <property type="protein sequence ID" value="KAK2569274.1"/>
    <property type="molecule type" value="Genomic_DNA"/>
</dbReference>
<name>A0AAD9QXL4_ACRCE</name>
<comment type="caution">
    <text evidence="1">The sequence shown here is derived from an EMBL/GenBank/DDBJ whole genome shotgun (WGS) entry which is preliminary data.</text>
</comment>